<evidence type="ECO:0000256" key="1">
    <source>
        <dbReference type="SAM" id="MobiDB-lite"/>
    </source>
</evidence>
<sequence length="103" mass="11655">MCYYLFAYTEYRCGHQLLDRRHMIDCNRVTCRRSRLHNADAHDCANECTERLTLPNQSLVMHQHPEQCSNCLGTAGATANGANHYGSGDGESDSGEEEEEEEE</sequence>
<feature type="compositionally biased region" description="Acidic residues" evidence="1">
    <location>
        <begin position="90"/>
        <end position="103"/>
    </location>
</feature>
<protein>
    <submittedName>
        <fullName evidence="2">Uncharacterized protein</fullName>
    </submittedName>
</protein>
<dbReference type="OrthoDB" id="3146759at2759"/>
<evidence type="ECO:0000313" key="3">
    <source>
        <dbReference type="Proteomes" id="UP000076871"/>
    </source>
</evidence>
<organism evidence="2 3">
    <name type="scientific">Laetiporus sulphureus 93-53</name>
    <dbReference type="NCBI Taxonomy" id="1314785"/>
    <lineage>
        <taxon>Eukaryota</taxon>
        <taxon>Fungi</taxon>
        <taxon>Dikarya</taxon>
        <taxon>Basidiomycota</taxon>
        <taxon>Agaricomycotina</taxon>
        <taxon>Agaricomycetes</taxon>
        <taxon>Polyporales</taxon>
        <taxon>Laetiporus</taxon>
    </lineage>
</organism>
<name>A0A165HI18_9APHY</name>
<dbReference type="AlphaFoldDB" id="A0A165HI18"/>
<dbReference type="InParanoid" id="A0A165HI18"/>
<feature type="region of interest" description="Disordered" evidence="1">
    <location>
        <begin position="82"/>
        <end position="103"/>
    </location>
</feature>
<dbReference type="RefSeq" id="XP_040769406.1">
    <property type="nucleotide sequence ID" value="XM_040903641.1"/>
</dbReference>
<evidence type="ECO:0000313" key="2">
    <source>
        <dbReference type="EMBL" id="KZT11758.1"/>
    </source>
</evidence>
<keyword evidence="3" id="KW-1185">Reference proteome</keyword>
<proteinExistence type="predicted"/>
<dbReference type="GeneID" id="63820671"/>
<dbReference type="EMBL" id="KV427606">
    <property type="protein sequence ID" value="KZT11758.1"/>
    <property type="molecule type" value="Genomic_DNA"/>
</dbReference>
<reference evidence="2 3" key="1">
    <citation type="journal article" date="2016" name="Mol. Biol. Evol.">
        <title>Comparative Genomics of Early-Diverging Mushroom-Forming Fungi Provides Insights into the Origins of Lignocellulose Decay Capabilities.</title>
        <authorList>
            <person name="Nagy L.G."/>
            <person name="Riley R."/>
            <person name="Tritt A."/>
            <person name="Adam C."/>
            <person name="Daum C."/>
            <person name="Floudas D."/>
            <person name="Sun H."/>
            <person name="Yadav J.S."/>
            <person name="Pangilinan J."/>
            <person name="Larsson K.H."/>
            <person name="Matsuura K."/>
            <person name="Barry K."/>
            <person name="Labutti K."/>
            <person name="Kuo R."/>
            <person name="Ohm R.A."/>
            <person name="Bhattacharya S.S."/>
            <person name="Shirouzu T."/>
            <person name="Yoshinaga Y."/>
            <person name="Martin F.M."/>
            <person name="Grigoriev I.V."/>
            <person name="Hibbett D.S."/>
        </authorList>
    </citation>
    <scope>NUCLEOTIDE SEQUENCE [LARGE SCALE GENOMIC DNA]</scope>
    <source>
        <strain evidence="2 3">93-53</strain>
    </source>
</reference>
<gene>
    <name evidence="2" type="ORF">LAESUDRAFT_641073</name>
</gene>
<dbReference type="Proteomes" id="UP000076871">
    <property type="component" value="Unassembled WGS sequence"/>
</dbReference>
<accession>A0A165HI18</accession>